<organism evidence="2">
    <name type="scientific">gut metagenome</name>
    <dbReference type="NCBI Taxonomy" id="749906"/>
    <lineage>
        <taxon>unclassified sequences</taxon>
        <taxon>metagenomes</taxon>
        <taxon>organismal metagenomes</taxon>
    </lineage>
</organism>
<evidence type="ECO:0000259" key="1">
    <source>
        <dbReference type="Pfam" id="PF03717"/>
    </source>
</evidence>
<dbReference type="Gene3D" id="1.10.10.1230">
    <property type="entry name" value="Penicillin-binding protein, N-terminal non-catalytic domain, head sub-domain"/>
    <property type="match status" value="1"/>
</dbReference>
<proteinExistence type="predicted"/>
<name>J9FCT4_9ZZZZ</name>
<dbReference type="GO" id="GO:0008658">
    <property type="term" value="F:penicillin binding"/>
    <property type="evidence" value="ECO:0007669"/>
    <property type="project" value="InterPro"/>
</dbReference>
<evidence type="ECO:0000313" key="2">
    <source>
        <dbReference type="EMBL" id="EJW92711.1"/>
    </source>
</evidence>
<dbReference type="InterPro" id="IPR005311">
    <property type="entry name" value="PBP_dimer"/>
</dbReference>
<feature type="non-terminal residue" evidence="2">
    <location>
        <position position="1"/>
    </location>
</feature>
<dbReference type="AlphaFoldDB" id="J9FCT4"/>
<feature type="domain" description="Penicillin-binding protein dimerisation" evidence="1">
    <location>
        <begin position="53"/>
        <end position="178"/>
    </location>
</feature>
<feature type="non-terminal residue" evidence="2">
    <location>
        <position position="180"/>
    </location>
</feature>
<comment type="caution">
    <text evidence="2">The sequence shown here is derived from an EMBL/GenBank/DDBJ whole genome shotgun (WGS) entry which is preliminary data.</text>
</comment>
<gene>
    <name evidence="2" type="ORF">EVA_19182</name>
</gene>
<dbReference type="InterPro" id="IPR036138">
    <property type="entry name" value="PBP_dimer_sf"/>
</dbReference>
<reference evidence="2" key="1">
    <citation type="journal article" date="2012" name="PLoS ONE">
        <title>Gene sets for utilization of primary and secondary nutrition supplies in the distal gut of endangered iberian lynx.</title>
        <authorList>
            <person name="Alcaide M."/>
            <person name="Messina E."/>
            <person name="Richter M."/>
            <person name="Bargiela R."/>
            <person name="Peplies J."/>
            <person name="Huws S.A."/>
            <person name="Newbold C.J."/>
            <person name="Golyshin P.N."/>
            <person name="Simon M.A."/>
            <person name="Lopez G."/>
            <person name="Yakimov M.M."/>
            <person name="Ferrer M."/>
        </authorList>
    </citation>
    <scope>NUCLEOTIDE SEQUENCE</scope>
</reference>
<accession>J9FCT4</accession>
<dbReference type="SUPFAM" id="SSF56519">
    <property type="entry name" value="Penicillin binding protein dimerisation domain"/>
    <property type="match status" value="1"/>
</dbReference>
<dbReference type="EMBL" id="AMCI01007393">
    <property type="protein sequence ID" value="EJW92711.1"/>
    <property type="molecule type" value="Genomic_DNA"/>
</dbReference>
<dbReference type="Gene3D" id="3.90.1310.10">
    <property type="entry name" value="Penicillin-binding protein 2a (Domain 2)"/>
    <property type="match status" value="1"/>
</dbReference>
<sequence>NLVINKLMLTGDLNEMLVELITVLEESGDEWNDQMPIAMYTGSGYMFINEEIPQVQKRLEELKKFINVQQYATADQVMEALVEQYELESYSAEWQRKLAGVRYQMSVEGFSDVNNFILAKDVSLRTVAVVRERGLSNRGADITETSYRIYEDGTLAPHLLGTVGSIFAEDWRVENENGDV</sequence>
<protein>
    <submittedName>
        <fullName evidence="2">Protein FtsI/penicillin-binding protein 2</fullName>
    </submittedName>
</protein>
<dbReference type="Pfam" id="PF03717">
    <property type="entry name" value="PBP_dimer"/>
    <property type="match status" value="1"/>
</dbReference>